<dbReference type="EMBL" id="APWK03000026">
    <property type="protein sequence ID" value="PHH54479.1"/>
    <property type="molecule type" value="Genomic_DNA"/>
</dbReference>
<dbReference type="AlphaFoldDB" id="A0A2C5X090"/>
<keyword evidence="3" id="KW-1185">Reference proteome</keyword>
<feature type="compositionally biased region" description="Low complexity" evidence="1">
    <location>
        <begin position="413"/>
        <end position="430"/>
    </location>
</feature>
<comment type="caution">
    <text evidence="2">The sequence shown here is derived from an EMBL/GenBank/DDBJ whole genome shotgun (WGS) entry which is preliminary data.</text>
</comment>
<reference evidence="2 3" key="2">
    <citation type="journal article" date="2013" name="IMA Fungus">
        <title>IMA Genome-F 1: Ceratocystis fimbriata: Draft nuclear genome sequence for the plant pathogen, Ceratocystis fimbriata.</title>
        <authorList>
            <person name="Wilken P.M."/>
            <person name="Steenkamp E.T."/>
            <person name="Wingfield M.J."/>
            <person name="de Beer Z.W."/>
            <person name="Wingfield B.D."/>
        </authorList>
    </citation>
    <scope>NUCLEOTIDE SEQUENCE [LARGE SCALE GENOMIC DNA]</scope>
    <source>
        <strain evidence="2 3">CBS 114723</strain>
    </source>
</reference>
<proteinExistence type="predicted"/>
<gene>
    <name evidence="2" type="ORF">CFIMG_002863RAa</name>
</gene>
<evidence type="ECO:0000313" key="2">
    <source>
        <dbReference type="EMBL" id="PHH54479.1"/>
    </source>
</evidence>
<protein>
    <submittedName>
        <fullName evidence="2">Uncharacterized protein</fullName>
    </submittedName>
</protein>
<feature type="compositionally biased region" description="Low complexity" evidence="1">
    <location>
        <begin position="59"/>
        <end position="92"/>
    </location>
</feature>
<evidence type="ECO:0000313" key="3">
    <source>
        <dbReference type="Proteomes" id="UP000222788"/>
    </source>
</evidence>
<evidence type="ECO:0000256" key="1">
    <source>
        <dbReference type="SAM" id="MobiDB-lite"/>
    </source>
</evidence>
<feature type="region of interest" description="Disordered" evidence="1">
    <location>
        <begin position="397"/>
        <end position="441"/>
    </location>
</feature>
<dbReference type="Proteomes" id="UP000222788">
    <property type="component" value="Unassembled WGS sequence"/>
</dbReference>
<name>A0A2C5X090_9PEZI</name>
<organism evidence="2 3">
    <name type="scientific">Ceratocystis fimbriata CBS 114723</name>
    <dbReference type="NCBI Taxonomy" id="1035309"/>
    <lineage>
        <taxon>Eukaryota</taxon>
        <taxon>Fungi</taxon>
        <taxon>Dikarya</taxon>
        <taxon>Ascomycota</taxon>
        <taxon>Pezizomycotina</taxon>
        <taxon>Sordariomycetes</taxon>
        <taxon>Hypocreomycetidae</taxon>
        <taxon>Microascales</taxon>
        <taxon>Ceratocystidaceae</taxon>
        <taxon>Ceratocystis</taxon>
    </lineage>
</organism>
<reference evidence="2 3" key="1">
    <citation type="journal article" date="2013" name="Fungal Biol.">
        <title>Analysis of microsatellite markers in the genome of the plant pathogen Ceratocystis fimbriata.</title>
        <authorList>
            <person name="Simpson M.C."/>
            <person name="Wilken P.M."/>
            <person name="Coetzee M.P."/>
            <person name="Wingfield M.J."/>
            <person name="Wingfield B.D."/>
        </authorList>
    </citation>
    <scope>NUCLEOTIDE SEQUENCE [LARGE SCALE GENOMIC DNA]</scope>
    <source>
        <strain evidence="2 3">CBS 114723</strain>
    </source>
</reference>
<sequence>MATILSAISHCHSRSRSSSCNSSSGYDSGPISDTHSDSDPAPVPAFTSPPANDTGFASGSGSNPDSSPGTNSGSSPTSSSPSSPISDSSHSSLLKSPTNRTIPSSAQLESLVPWKVFPILQQHLFDEWRNFIYLESPAQKLVNQHMASVKINCRIAGKTNIEPRIQPLLFPIAEKLWVKTLLDRESTENCIWGLAIPPGNLPSSSIKEALMGQNWTDFNQDLQTYAGDTDMSLWRDASLASVLIRAYGGMLSSKSHYGYISTCEAIIFLAIPNLGKPGALLFHVHVPPDAEDGSGKINPVALKSQIEYLTSFLIHVANGGSETTLGPLHIPRKSRVSSPITPKDEVQDGTLPRILSCGRITFEDEMNSVDLETSESNSDNETAEYLLNDKLQSFGQGHGRSIADDEFDGGQQSSPSVSSVFSASPMSTVSYGSSIYEGGKL</sequence>
<feature type="region of interest" description="Disordered" evidence="1">
    <location>
        <begin position="1"/>
        <end position="100"/>
    </location>
</feature>
<accession>A0A2C5X090</accession>